<gene>
    <name evidence="1" type="ORF">COR50_10560</name>
</gene>
<proteinExistence type="predicted"/>
<dbReference type="OrthoDB" id="1092930at2"/>
<evidence type="ECO:0008006" key="3">
    <source>
        <dbReference type="Google" id="ProtNLM"/>
    </source>
</evidence>
<dbReference type="EMBL" id="CP023777">
    <property type="protein sequence ID" value="ATL47573.1"/>
    <property type="molecule type" value="Genomic_DNA"/>
</dbReference>
<reference evidence="1 2" key="1">
    <citation type="submission" date="2017-10" db="EMBL/GenBank/DDBJ databases">
        <title>Paenichitinophaga pekingensis gen. nov., sp. nov., isolated from activated sludge.</title>
        <authorList>
            <person name="Jin D."/>
            <person name="Kong X."/>
            <person name="Deng Y."/>
            <person name="Bai Z."/>
        </authorList>
    </citation>
    <scope>NUCLEOTIDE SEQUENCE [LARGE SCALE GENOMIC DNA]</scope>
    <source>
        <strain evidence="1 2">13</strain>
    </source>
</reference>
<keyword evidence="2" id="KW-1185">Reference proteome</keyword>
<protein>
    <recommendedName>
        <fullName evidence="3">DUF4270 domain-containing protein</fullName>
    </recommendedName>
</protein>
<accession>A0A291QUM7</accession>
<dbReference type="RefSeq" id="WP_098193950.1">
    <property type="nucleotide sequence ID" value="NZ_CP023777.1"/>
</dbReference>
<evidence type="ECO:0000313" key="2">
    <source>
        <dbReference type="Proteomes" id="UP000220133"/>
    </source>
</evidence>
<dbReference type="Pfam" id="PF14092">
    <property type="entry name" value="DUF4270"/>
    <property type="match status" value="1"/>
</dbReference>
<dbReference type="AlphaFoldDB" id="A0A291QUM7"/>
<name>A0A291QUM7_9BACT</name>
<dbReference type="Proteomes" id="UP000220133">
    <property type="component" value="Chromosome"/>
</dbReference>
<sequence>MPVLYKNLCRRAFGGFKDVFRWLVDKIDLFAYSTAIKRTRVLTLRSMFYVMSAKRSIYQILIFLALALIACEKEGFKYNTGTNPNESNYLLIDTLTVEMRTIQLDSFVTSGSGYSLVGQYQDPEFGKIASKSLFHLALPADKELDSRAEYDSIELILKTGKHFYGDTSQLQTLNVYQLAENITIPDEAYALYNTSQTAIQSNLLGNILAYFRPTTDTLIHIKLAASLGQTIFDMIKEFKQEVSDDNQFKQYFKGLALVPGNANTMLMNFLATDSGTVMRLHYHENKLDLERKYLDFSLSESELQYNHIDYDRTGTDLTAFSGSNDIISSEDLENKAFLQYISGLVVRLDIPSLKTLPQMGKFGKIMSAMLYLQPEAGTYNDLALPAGITLCYATKTNAVEDSLVSPVTGNVMHGDLTIDKEYHINTQYSYDITSYCSYMTTADDINYRGLLLLPNGQDIYANRAVFGDKANSKNKVSLKVYYLLY</sequence>
<dbReference type="InterPro" id="IPR025366">
    <property type="entry name" value="DUF4270"/>
</dbReference>
<dbReference type="KEGG" id="cbae:COR50_10560"/>
<organism evidence="1 2">
    <name type="scientific">Chitinophaga caeni</name>
    <dbReference type="NCBI Taxonomy" id="2029983"/>
    <lineage>
        <taxon>Bacteria</taxon>
        <taxon>Pseudomonadati</taxon>
        <taxon>Bacteroidota</taxon>
        <taxon>Chitinophagia</taxon>
        <taxon>Chitinophagales</taxon>
        <taxon>Chitinophagaceae</taxon>
        <taxon>Chitinophaga</taxon>
    </lineage>
</organism>
<evidence type="ECO:0000313" key="1">
    <source>
        <dbReference type="EMBL" id="ATL47573.1"/>
    </source>
</evidence>